<dbReference type="InterPro" id="IPR012796">
    <property type="entry name" value="Lysidine-tRNA-synth_C"/>
</dbReference>
<dbReference type="SUPFAM" id="SSF52402">
    <property type="entry name" value="Adenine nucleotide alpha hydrolases-like"/>
    <property type="match status" value="1"/>
</dbReference>
<comment type="similarity">
    <text evidence="8">Belongs to the tRNA(Ile)-lysidine synthase family.</text>
</comment>
<comment type="domain">
    <text evidence="8">The N-terminal region contains the highly conserved SGGXDS motif, predicted to be a P-loop motif involved in ATP binding.</text>
</comment>
<feature type="binding site" evidence="8">
    <location>
        <begin position="30"/>
        <end position="35"/>
    </location>
    <ligand>
        <name>ATP</name>
        <dbReference type="ChEBI" id="CHEBI:30616"/>
    </ligand>
</feature>
<dbReference type="PANTHER" id="PTHR43033">
    <property type="entry name" value="TRNA(ILE)-LYSIDINE SYNTHASE-RELATED"/>
    <property type="match status" value="1"/>
</dbReference>
<dbReference type="InterPro" id="IPR012795">
    <property type="entry name" value="tRNA_Ile_lys_synt_N"/>
</dbReference>
<dbReference type="CDD" id="cd01992">
    <property type="entry name" value="TilS_N"/>
    <property type="match status" value="1"/>
</dbReference>
<evidence type="ECO:0000313" key="10">
    <source>
        <dbReference type="EMBL" id="CAH1852451.1"/>
    </source>
</evidence>
<evidence type="ECO:0000256" key="1">
    <source>
        <dbReference type="ARBA" id="ARBA00004496"/>
    </source>
</evidence>
<reference evidence="10" key="1">
    <citation type="submission" date="2022-03" db="EMBL/GenBank/DDBJ databases">
        <authorList>
            <person name="Hettiarachchi G."/>
        </authorList>
    </citation>
    <scope>NUCLEOTIDE SEQUENCE</scope>
    <source>
        <strain evidence="10">LMG 32447</strain>
    </source>
</reference>
<dbReference type="Proteomes" id="UP000838102">
    <property type="component" value="Unassembled WGS sequence"/>
</dbReference>
<dbReference type="PANTHER" id="PTHR43033:SF1">
    <property type="entry name" value="TRNA(ILE)-LYSIDINE SYNTHASE-RELATED"/>
    <property type="match status" value="1"/>
</dbReference>
<dbReference type="SMART" id="SM00977">
    <property type="entry name" value="TilS_C"/>
    <property type="match status" value="1"/>
</dbReference>
<dbReference type="GO" id="GO:0032267">
    <property type="term" value="F:tRNA(Ile)-lysidine synthase activity"/>
    <property type="evidence" value="ECO:0007669"/>
    <property type="project" value="UniProtKB-EC"/>
</dbReference>
<keyword evidence="6 8" id="KW-0067">ATP-binding</keyword>
<dbReference type="HAMAP" id="MF_01161">
    <property type="entry name" value="tRNA_Ile_lys_synt"/>
    <property type="match status" value="1"/>
</dbReference>
<comment type="function">
    <text evidence="8">Ligates lysine onto the cytidine present at position 34 of the AUA codon-specific tRNA(Ile) that contains the anticodon CAU, in an ATP-dependent manner. Cytidine is converted to lysidine, thus changing the amino acid specificity of the tRNA from methionine to isoleucine.</text>
</comment>
<accession>A0ABN8HAV4</accession>
<evidence type="ECO:0000256" key="7">
    <source>
        <dbReference type="ARBA" id="ARBA00048539"/>
    </source>
</evidence>
<comment type="catalytic activity">
    <reaction evidence="7 8">
        <text>cytidine(34) in tRNA(Ile2) + L-lysine + ATP = lysidine(34) in tRNA(Ile2) + AMP + diphosphate + H(+)</text>
        <dbReference type="Rhea" id="RHEA:43744"/>
        <dbReference type="Rhea" id="RHEA-COMP:10625"/>
        <dbReference type="Rhea" id="RHEA-COMP:10670"/>
        <dbReference type="ChEBI" id="CHEBI:15378"/>
        <dbReference type="ChEBI" id="CHEBI:30616"/>
        <dbReference type="ChEBI" id="CHEBI:32551"/>
        <dbReference type="ChEBI" id="CHEBI:33019"/>
        <dbReference type="ChEBI" id="CHEBI:82748"/>
        <dbReference type="ChEBI" id="CHEBI:83665"/>
        <dbReference type="ChEBI" id="CHEBI:456215"/>
        <dbReference type="EC" id="6.3.4.19"/>
    </reaction>
</comment>
<evidence type="ECO:0000313" key="11">
    <source>
        <dbReference type="Proteomes" id="UP000838102"/>
    </source>
</evidence>
<protein>
    <recommendedName>
        <fullName evidence="8">tRNA(Ile)-lysidine synthase</fullName>
        <ecNumber evidence="8">6.3.4.19</ecNumber>
    </recommendedName>
    <alternativeName>
        <fullName evidence="8">tRNA(Ile)-2-lysyl-cytidine synthase</fullName>
    </alternativeName>
    <alternativeName>
        <fullName evidence="8">tRNA(Ile)-lysidine synthetase</fullName>
    </alternativeName>
</protein>
<gene>
    <name evidence="8 10" type="primary">tilS</name>
    <name evidence="10" type="ORF">LMG032447_00579</name>
</gene>
<sequence>MLGVFLSYMSKIIESLKKYHWDTPVIIAVSGGLDSVVLLDALYQSHPQQAIVIAHVNYHLRAESDQDAAFVAQLAEKYHAQLVVKDFQNNNPSGIEGRARDFRYEFFEELAQQYHSQTVLVAHHADDQVETILLNLIRGGQLSQLTGMSAVRDKVLRPLLDYYRQDLFDYAQQQQLTWREDETNFDASYTARNAIRQNILPALSELNSGAKRHILDFAGQIANQEQLMNQQIQLFLPQLEEDWTKVPEDWLYPTLRYWLTEKGFYRLKNQQLMAIGRLLKNWQKPSGYIDLGEDWQFHKTYQKICLKKKAKKSKKAQENLSVMLKLNQWNFLTDKPLCWSNQQPKGYEHMIKLPSLPGVNHLFLRSFKSADRLAIKGGSKAVRRVLIDAKIPLENRHHALVLTASDNKILGVRLPNGKWQMSQDSSAQANQDSTWLVW</sequence>
<dbReference type="InterPro" id="IPR012094">
    <property type="entry name" value="tRNA_Ile_lys_synt"/>
</dbReference>
<keyword evidence="5 8" id="KW-0547">Nucleotide-binding</keyword>
<evidence type="ECO:0000256" key="2">
    <source>
        <dbReference type="ARBA" id="ARBA00022490"/>
    </source>
</evidence>
<evidence type="ECO:0000259" key="9">
    <source>
        <dbReference type="SMART" id="SM00977"/>
    </source>
</evidence>
<organism evidence="10 11">
    <name type="scientific">Convivina praedatoris</name>
    <dbReference type="NCBI Taxonomy" id="2880963"/>
    <lineage>
        <taxon>Bacteria</taxon>
        <taxon>Bacillati</taxon>
        <taxon>Bacillota</taxon>
        <taxon>Bacilli</taxon>
        <taxon>Lactobacillales</taxon>
        <taxon>Lactobacillaceae</taxon>
        <taxon>Convivina</taxon>
    </lineage>
</organism>
<dbReference type="Pfam" id="PF01171">
    <property type="entry name" value="ATP_bind_3"/>
    <property type="match status" value="1"/>
</dbReference>
<feature type="domain" description="Lysidine-tRNA(Ile) synthetase C-terminal" evidence="9">
    <location>
        <begin position="362"/>
        <end position="438"/>
    </location>
</feature>
<keyword evidence="3 8" id="KW-0436">Ligase</keyword>
<comment type="subcellular location">
    <subcellularLocation>
        <location evidence="1 8">Cytoplasm</location>
    </subcellularLocation>
</comment>
<evidence type="ECO:0000256" key="8">
    <source>
        <dbReference type="HAMAP-Rule" id="MF_01161"/>
    </source>
</evidence>
<keyword evidence="11" id="KW-1185">Reference proteome</keyword>
<evidence type="ECO:0000256" key="5">
    <source>
        <dbReference type="ARBA" id="ARBA00022741"/>
    </source>
</evidence>
<keyword evidence="4 8" id="KW-0819">tRNA processing</keyword>
<name>A0ABN8HAV4_9LACO</name>
<keyword evidence="2 8" id="KW-0963">Cytoplasm</keyword>
<dbReference type="EC" id="6.3.4.19" evidence="8"/>
<proteinExistence type="inferred from homology"/>
<evidence type="ECO:0000256" key="6">
    <source>
        <dbReference type="ARBA" id="ARBA00022840"/>
    </source>
</evidence>
<dbReference type="NCBIfam" id="TIGR02433">
    <property type="entry name" value="lysidine_TilS_C"/>
    <property type="match status" value="1"/>
</dbReference>
<dbReference type="NCBIfam" id="TIGR02432">
    <property type="entry name" value="lysidine_TilS_N"/>
    <property type="match status" value="1"/>
</dbReference>
<evidence type="ECO:0000256" key="3">
    <source>
        <dbReference type="ARBA" id="ARBA00022598"/>
    </source>
</evidence>
<dbReference type="EMBL" id="CAKOEU010000002">
    <property type="protein sequence ID" value="CAH1852451.1"/>
    <property type="molecule type" value="Genomic_DNA"/>
</dbReference>
<dbReference type="Gene3D" id="3.40.50.620">
    <property type="entry name" value="HUPs"/>
    <property type="match status" value="1"/>
</dbReference>
<dbReference type="InterPro" id="IPR014729">
    <property type="entry name" value="Rossmann-like_a/b/a_fold"/>
</dbReference>
<comment type="caution">
    <text evidence="10">The sequence shown here is derived from an EMBL/GenBank/DDBJ whole genome shotgun (WGS) entry which is preliminary data.</text>
</comment>
<dbReference type="InterPro" id="IPR011063">
    <property type="entry name" value="TilS/TtcA_N"/>
</dbReference>
<evidence type="ECO:0000256" key="4">
    <source>
        <dbReference type="ARBA" id="ARBA00022694"/>
    </source>
</evidence>